<dbReference type="SFLD" id="SFLDG00358">
    <property type="entry name" value="Main_(cytGST)"/>
    <property type="match status" value="1"/>
</dbReference>
<feature type="domain" description="GST N-terminal" evidence="2">
    <location>
        <begin position="1"/>
        <end position="80"/>
    </location>
</feature>
<evidence type="ECO:0000313" key="4">
    <source>
        <dbReference type="EMBL" id="MFC4200070.1"/>
    </source>
</evidence>
<dbReference type="CDD" id="cd03188">
    <property type="entry name" value="GST_C_Beta"/>
    <property type="match status" value="1"/>
</dbReference>
<dbReference type="EMBL" id="JBHSBV010000001">
    <property type="protein sequence ID" value="MFC4200070.1"/>
    <property type="molecule type" value="Genomic_DNA"/>
</dbReference>
<evidence type="ECO:0000313" key="5">
    <source>
        <dbReference type="Proteomes" id="UP001595848"/>
    </source>
</evidence>
<evidence type="ECO:0000256" key="1">
    <source>
        <dbReference type="RuleBase" id="RU003494"/>
    </source>
</evidence>
<dbReference type="PANTHER" id="PTHR44051">
    <property type="entry name" value="GLUTATHIONE S-TRANSFERASE-RELATED"/>
    <property type="match status" value="1"/>
</dbReference>
<accession>A0ABV8NSW8</accession>
<dbReference type="RefSeq" id="WP_217965165.1">
    <property type="nucleotide sequence ID" value="NZ_JAHTBN010000005.1"/>
</dbReference>
<gene>
    <name evidence="4" type="ORF">ACFOY1_03800</name>
</gene>
<organism evidence="4 5">
    <name type="scientific">Candidimonas humi</name>
    <dbReference type="NCBI Taxonomy" id="683355"/>
    <lineage>
        <taxon>Bacteria</taxon>
        <taxon>Pseudomonadati</taxon>
        <taxon>Pseudomonadota</taxon>
        <taxon>Betaproteobacteria</taxon>
        <taxon>Burkholderiales</taxon>
        <taxon>Alcaligenaceae</taxon>
        <taxon>Candidimonas</taxon>
    </lineage>
</organism>
<protein>
    <submittedName>
        <fullName evidence="4">Glutathione S-transferase family protein</fullName>
    </submittedName>
</protein>
<name>A0ABV8NSW8_9BURK</name>
<dbReference type="SFLD" id="SFLDS00019">
    <property type="entry name" value="Glutathione_Transferase_(cytos"/>
    <property type="match status" value="1"/>
</dbReference>
<dbReference type="CDD" id="cd03057">
    <property type="entry name" value="GST_N_Beta"/>
    <property type="match status" value="1"/>
</dbReference>
<dbReference type="Pfam" id="PF00043">
    <property type="entry name" value="GST_C"/>
    <property type="match status" value="1"/>
</dbReference>
<dbReference type="Pfam" id="PF02798">
    <property type="entry name" value="GST_N"/>
    <property type="match status" value="1"/>
</dbReference>
<dbReference type="SFLD" id="SFLDG01150">
    <property type="entry name" value="Main.1:_Beta-like"/>
    <property type="match status" value="1"/>
</dbReference>
<dbReference type="InterPro" id="IPR004045">
    <property type="entry name" value="Glutathione_S-Trfase_N"/>
</dbReference>
<dbReference type="InterPro" id="IPR040079">
    <property type="entry name" value="Glutathione_S-Trfase"/>
</dbReference>
<evidence type="ECO:0000259" key="3">
    <source>
        <dbReference type="PROSITE" id="PS50405"/>
    </source>
</evidence>
<proteinExistence type="inferred from homology"/>
<dbReference type="InterPro" id="IPR004046">
    <property type="entry name" value="GST_C"/>
</dbReference>
<feature type="domain" description="GST C-terminal" evidence="3">
    <location>
        <begin position="86"/>
        <end position="214"/>
    </location>
</feature>
<comment type="caution">
    <text evidence="4">The sequence shown here is derived from an EMBL/GenBank/DDBJ whole genome shotgun (WGS) entry which is preliminary data.</text>
</comment>
<dbReference type="PANTHER" id="PTHR44051:SF8">
    <property type="entry name" value="GLUTATHIONE S-TRANSFERASE GSTA"/>
    <property type="match status" value="1"/>
</dbReference>
<dbReference type="PROSITE" id="PS50405">
    <property type="entry name" value="GST_CTER"/>
    <property type="match status" value="1"/>
</dbReference>
<dbReference type="PROSITE" id="PS50404">
    <property type="entry name" value="GST_NTER"/>
    <property type="match status" value="1"/>
</dbReference>
<dbReference type="Proteomes" id="UP001595848">
    <property type="component" value="Unassembled WGS sequence"/>
</dbReference>
<dbReference type="InterPro" id="IPR010987">
    <property type="entry name" value="Glutathione-S-Trfase_C-like"/>
</dbReference>
<reference evidence="5" key="1">
    <citation type="journal article" date="2019" name="Int. J. Syst. Evol. Microbiol.">
        <title>The Global Catalogue of Microorganisms (GCM) 10K type strain sequencing project: providing services to taxonomists for standard genome sequencing and annotation.</title>
        <authorList>
            <consortium name="The Broad Institute Genomics Platform"/>
            <consortium name="The Broad Institute Genome Sequencing Center for Infectious Disease"/>
            <person name="Wu L."/>
            <person name="Ma J."/>
        </authorList>
    </citation>
    <scope>NUCLEOTIDE SEQUENCE [LARGE SCALE GENOMIC DNA]</scope>
    <source>
        <strain evidence="5">LMG 24813</strain>
    </source>
</reference>
<evidence type="ECO:0000259" key="2">
    <source>
        <dbReference type="PROSITE" id="PS50404"/>
    </source>
</evidence>
<sequence>MYQLYYHPGNASLAPHAVLEEIGAEYELVFVDRAHDQHKSAPYLKLNPSGRIPVLIDGDLALFETAAICLHLADRHPEAGLAPAPGSTARAHFYKWLMYLATTLQTELITYFYPERLADDAAGAAQVKRHAEERVGGMLDIIEAELAGNGNGGAFLAGDAYSLADIYLMMLCRWTRGMARPAAARPHLARHIDQVAARPAIRRSFAAEGIEPPYFTLPGSAAK</sequence>
<comment type="similarity">
    <text evidence="1">Belongs to the GST superfamily.</text>
</comment>
<keyword evidence="5" id="KW-1185">Reference proteome</keyword>